<dbReference type="PROSITE" id="PS51450">
    <property type="entry name" value="LRR"/>
    <property type="match status" value="1"/>
</dbReference>
<sequence length="363" mass="41043">MLSEHMQDDSCSLPPQLSSFHKRFAIVSDTIQTKNCHCMINSEKTSRTGYAMISVYLIISLFRLASGCPEEALSPCSCRLIANKANEVVCKDATDIDKLQKSLSKMNDLPIQTLQVIDSSLMFFPSIFFEGLSIEKMHLINSTFMDLSDSELAFTGLENSLKSLIIQRCRVYNGWAWTELKNLKSLTWFKTLKSGLDVIDSDIEDIAGLNLEVLELTQDTVSYVDEKAFSHFKNLKVLSLKANQISDVKRSMFPEPALKLTQINLSYNQIENLPDDIFTNMPSLISLILSGNHILTIEEPAFSSVWKQLKKVDLSDNPLRCDCRMKWVVRAGFPRTTYGECDQPSNLSEKSLDELIVDDLTYC</sequence>
<accession>A0A8T0FT04</accession>
<dbReference type="InterPro" id="IPR001611">
    <property type="entry name" value="Leu-rich_rpt"/>
</dbReference>
<protein>
    <submittedName>
        <fullName evidence="3">Leucine-rich repeat and immunoglobulin-like</fullName>
    </submittedName>
</protein>
<keyword evidence="2" id="KW-0677">Repeat</keyword>
<dbReference type="SMART" id="SM00369">
    <property type="entry name" value="LRR_TYP"/>
    <property type="match status" value="3"/>
</dbReference>
<dbReference type="AlphaFoldDB" id="A0A8T0FT04"/>
<dbReference type="InterPro" id="IPR003591">
    <property type="entry name" value="Leu-rich_rpt_typical-subtyp"/>
</dbReference>
<dbReference type="InterPro" id="IPR032675">
    <property type="entry name" value="LRR_dom_sf"/>
</dbReference>
<name>A0A8T0FT04_ARGBR</name>
<dbReference type="Pfam" id="PF13855">
    <property type="entry name" value="LRR_8"/>
    <property type="match status" value="1"/>
</dbReference>
<gene>
    <name evidence="3" type="ORF">HNY73_004831</name>
</gene>
<dbReference type="SUPFAM" id="SSF52058">
    <property type="entry name" value="L domain-like"/>
    <property type="match status" value="1"/>
</dbReference>
<reference evidence="3" key="2">
    <citation type="submission" date="2020-06" db="EMBL/GenBank/DDBJ databases">
        <authorList>
            <person name="Sheffer M."/>
        </authorList>
    </citation>
    <scope>NUCLEOTIDE SEQUENCE</scope>
</reference>
<comment type="caution">
    <text evidence="3">The sequence shown here is derived from an EMBL/GenBank/DDBJ whole genome shotgun (WGS) entry which is preliminary data.</text>
</comment>
<evidence type="ECO:0000313" key="4">
    <source>
        <dbReference type="Proteomes" id="UP000807504"/>
    </source>
</evidence>
<reference evidence="3" key="1">
    <citation type="journal article" date="2020" name="bioRxiv">
        <title>Chromosome-level reference genome of the European wasp spider Argiope bruennichi: a resource for studies on range expansion and evolutionary adaptation.</title>
        <authorList>
            <person name="Sheffer M.M."/>
            <person name="Hoppe A."/>
            <person name="Krehenwinkel H."/>
            <person name="Uhl G."/>
            <person name="Kuss A.W."/>
            <person name="Jensen L."/>
            <person name="Jensen C."/>
            <person name="Gillespie R.G."/>
            <person name="Hoff K.J."/>
            <person name="Prost S."/>
        </authorList>
    </citation>
    <scope>NUCLEOTIDE SEQUENCE</scope>
</reference>
<dbReference type="Gene3D" id="3.80.10.10">
    <property type="entry name" value="Ribonuclease Inhibitor"/>
    <property type="match status" value="1"/>
</dbReference>
<evidence type="ECO:0000256" key="2">
    <source>
        <dbReference type="ARBA" id="ARBA00022737"/>
    </source>
</evidence>
<keyword evidence="1" id="KW-0433">Leucine-rich repeat</keyword>
<evidence type="ECO:0000256" key="1">
    <source>
        <dbReference type="ARBA" id="ARBA00022614"/>
    </source>
</evidence>
<dbReference type="PANTHER" id="PTHR24366">
    <property type="entry name" value="IG(IMMUNOGLOBULIN) AND LRR(LEUCINE RICH REPEAT) DOMAINS"/>
    <property type="match status" value="1"/>
</dbReference>
<dbReference type="PANTHER" id="PTHR24366:SF96">
    <property type="entry name" value="LEUCINE RICH REPEAT CONTAINING 53"/>
    <property type="match status" value="1"/>
</dbReference>
<dbReference type="EMBL" id="JABXBU010000003">
    <property type="protein sequence ID" value="KAF8793338.1"/>
    <property type="molecule type" value="Genomic_DNA"/>
</dbReference>
<proteinExistence type="predicted"/>
<dbReference type="Proteomes" id="UP000807504">
    <property type="component" value="Unassembled WGS sequence"/>
</dbReference>
<organism evidence="3 4">
    <name type="scientific">Argiope bruennichi</name>
    <name type="common">Wasp spider</name>
    <name type="synonym">Aranea bruennichi</name>
    <dbReference type="NCBI Taxonomy" id="94029"/>
    <lineage>
        <taxon>Eukaryota</taxon>
        <taxon>Metazoa</taxon>
        <taxon>Ecdysozoa</taxon>
        <taxon>Arthropoda</taxon>
        <taxon>Chelicerata</taxon>
        <taxon>Arachnida</taxon>
        <taxon>Araneae</taxon>
        <taxon>Araneomorphae</taxon>
        <taxon>Entelegynae</taxon>
        <taxon>Araneoidea</taxon>
        <taxon>Araneidae</taxon>
        <taxon>Argiope</taxon>
    </lineage>
</organism>
<keyword evidence="4" id="KW-1185">Reference proteome</keyword>
<evidence type="ECO:0000313" key="3">
    <source>
        <dbReference type="EMBL" id="KAF8793338.1"/>
    </source>
</evidence>